<keyword evidence="1" id="KW-0812">Transmembrane</keyword>
<evidence type="ECO:0000313" key="2">
    <source>
        <dbReference type="EMBL" id="EEF39220.1"/>
    </source>
</evidence>
<evidence type="ECO:0000256" key="1">
    <source>
        <dbReference type="SAM" id="Phobius"/>
    </source>
</evidence>
<dbReference type="Proteomes" id="UP000008311">
    <property type="component" value="Unassembled WGS sequence"/>
</dbReference>
<sequence length="164" mass="17182">MVSCSNKLIAINTPLIPIMITVMMTTMMIAVSAARELRPSVHGLEYQSTAPVGEKLPPEMEEFFGSLSSSASAAPTSRSGANVALPKAMNSNDTAWWNGIAGKNNGDHGDQLRHVLLVASVACGATGAALLVASGIVYFVKYKKRKATSSTTLGDNSKAIVISK</sequence>
<dbReference type="PANTHER" id="PTHR37189:SF4">
    <property type="entry name" value="TRANSMEMBRANE PROTEIN"/>
    <property type="match status" value="1"/>
</dbReference>
<organism evidence="2 3">
    <name type="scientific">Ricinus communis</name>
    <name type="common">Castor bean</name>
    <dbReference type="NCBI Taxonomy" id="3988"/>
    <lineage>
        <taxon>Eukaryota</taxon>
        <taxon>Viridiplantae</taxon>
        <taxon>Streptophyta</taxon>
        <taxon>Embryophyta</taxon>
        <taxon>Tracheophyta</taxon>
        <taxon>Spermatophyta</taxon>
        <taxon>Magnoliopsida</taxon>
        <taxon>eudicotyledons</taxon>
        <taxon>Gunneridae</taxon>
        <taxon>Pentapetalae</taxon>
        <taxon>rosids</taxon>
        <taxon>fabids</taxon>
        <taxon>Malpighiales</taxon>
        <taxon>Euphorbiaceae</taxon>
        <taxon>Acalyphoideae</taxon>
        <taxon>Acalypheae</taxon>
        <taxon>Ricinus</taxon>
    </lineage>
</organism>
<reference evidence="3" key="1">
    <citation type="journal article" date="2010" name="Nat. Biotechnol.">
        <title>Draft genome sequence of the oilseed species Ricinus communis.</title>
        <authorList>
            <person name="Chan A.P."/>
            <person name="Crabtree J."/>
            <person name="Zhao Q."/>
            <person name="Lorenzi H."/>
            <person name="Orvis J."/>
            <person name="Puiu D."/>
            <person name="Melake-Berhan A."/>
            <person name="Jones K.M."/>
            <person name="Redman J."/>
            <person name="Chen G."/>
            <person name="Cahoon E.B."/>
            <person name="Gedil M."/>
            <person name="Stanke M."/>
            <person name="Haas B.J."/>
            <person name="Wortman J.R."/>
            <person name="Fraser-Liggett C.M."/>
            <person name="Ravel J."/>
            <person name="Rabinowicz P.D."/>
        </authorList>
    </citation>
    <scope>NUCLEOTIDE SEQUENCE [LARGE SCALE GENOMIC DNA]</scope>
    <source>
        <strain evidence="3">cv. Hale</strain>
    </source>
</reference>
<evidence type="ECO:0008006" key="4">
    <source>
        <dbReference type="Google" id="ProtNLM"/>
    </source>
</evidence>
<keyword evidence="1" id="KW-0472">Membrane</keyword>
<keyword evidence="1" id="KW-1133">Transmembrane helix</keyword>
<dbReference type="KEGG" id="rcu:8265522"/>
<dbReference type="OrthoDB" id="1107534at2759"/>
<accession>B9SB29</accession>
<evidence type="ECO:0000313" key="3">
    <source>
        <dbReference type="Proteomes" id="UP000008311"/>
    </source>
</evidence>
<protein>
    <recommendedName>
        <fullName evidence="4">Transmembrane protein</fullName>
    </recommendedName>
</protein>
<dbReference type="FunCoup" id="B9SB29">
    <property type="interactions" value="3"/>
</dbReference>
<feature type="transmembrane region" description="Helical" evidence="1">
    <location>
        <begin position="15"/>
        <end position="34"/>
    </location>
</feature>
<proteinExistence type="predicted"/>
<dbReference type="eggNOG" id="ENOG502S9TP">
    <property type="taxonomic scope" value="Eukaryota"/>
</dbReference>
<dbReference type="AlphaFoldDB" id="B9SB29"/>
<dbReference type="OMA" id="ARNLTWW"/>
<feature type="transmembrane region" description="Helical" evidence="1">
    <location>
        <begin position="115"/>
        <end position="140"/>
    </location>
</feature>
<gene>
    <name evidence="2" type="ORF">RCOM_1337980</name>
</gene>
<dbReference type="EMBL" id="EQ973910">
    <property type="protein sequence ID" value="EEF39220.1"/>
    <property type="molecule type" value="Genomic_DNA"/>
</dbReference>
<keyword evidence="3" id="KW-1185">Reference proteome</keyword>
<name>B9SB29_RICCO</name>
<dbReference type="InParanoid" id="B9SB29"/>
<dbReference type="PANTHER" id="PTHR37189">
    <property type="entry name" value="CONCANAVALIN A-LIKE LECTIN/GLUCANASE DOMAIN-CONTAINING PROTEIN-RELATED"/>
    <property type="match status" value="1"/>
</dbReference>